<comment type="caution">
    <text evidence="11">The sequence shown here is derived from an EMBL/GenBank/DDBJ whole genome shotgun (WGS) entry which is preliminary data.</text>
</comment>
<dbReference type="InterPro" id="IPR000608">
    <property type="entry name" value="UBC"/>
</dbReference>
<dbReference type="PROSITE" id="PS00183">
    <property type="entry name" value="UBC_1"/>
    <property type="match status" value="1"/>
</dbReference>
<evidence type="ECO:0000313" key="13">
    <source>
        <dbReference type="Proteomes" id="UP000663829"/>
    </source>
</evidence>
<evidence type="ECO:0000256" key="4">
    <source>
        <dbReference type="ARBA" id="ARBA00022786"/>
    </source>
</evidence>
<dbReference type="InterPro" id="IPR023313">
    <property type="entry name" value="UBQ-conjugating_AS"/>
</dbReference>
<keyword evidence="4 9" id="KW-0833">Ubl conjugation pathway</keyword>
<comment type="pathway">
    <text evidence="1">Protein modification; protein neddylation.</text>
</comment>
<gene>
    <name evidence="11" type="ORF">GPM918_LOCUS3424</name>
    <name evidence="12" type="ORF">SRO942_LOCUS3424</name>
</gene>
<dbReference type="FunFam" id="3.10.110.10:FF:000033">
    <property type="entry name" value="NEDD8-conjugating enzyme UBE2F"/>
    <property type="match status" value="1"/>
</dbReference>
<keyword evidence="3 9" id="KW-0547">Nucleotide-binding</keyword>
<sequence length="194" mass="22206">MIGLPDLFPKAPPRKTTNGVNPRSGLSIIRDTLLAKEHNDWGHCLPVTCKTIFENIDKLEKFDLIITPGSESMWHRGRFVFTVEVPITYNMMPPKVTCRTKIWHPNINEDGQICLSILREASVDGKVGWLPTRTLKDVIFGLDQLFTDLVDFDDALNMEAANQYKQNPEVFKQKVASYIDKYCQIEPIKVKSKR</sequence>
<dbReference type="EMBL" id="CAJNOQ010000423">
    <property type="protein sequence ID" value="CAF0799268.1"/>
    <property type="molecule type" value="Genomic_DNA"/>
</dbReference>
<feature type="domain" description="UBC core" evidence="10">
    <location>
        <begin position="29"/>
        <end position="184"/>
    </location>
</feature>
<reference evidence="11" key="1">
    <citation type="submission" date="2021-02" db="EMBL/GenBank/DDBJ databases">
        <authorList>
            <person name="Nowell W R."/>
        </authorList>
    </citation>
    <scope>NUCLEOTIDE SEQUENCE</scope>
</reference>
<keyword evidence="2" id="KW-0808">Transferase</keyword>
<accession>A0A813SMZ7</accession>
<dbReference type="PROSITE" id="PS50127">
    <property type="entry name" value="UBC_2"/>
    <property type="match status" value="1"/>
</dbReference>
<dbReference type="EC" id="2.3.2.34" evidence="7"/>
<evidence type="ECO:0000256" key="8">
    <source>
        <dbReference type="PROSITE-ProRule" id="PRU10133"/>
    </source>
</evidence>
<keyword evidence="5 9" id="KW-0067">ATP-binding</keyword>
<keyword evidence="13" id="KW-1185">Reference proteome</keyword>
<dbReference type="Pfam" id="PF00179">
    <property type="entry name" value="UQ_con"/>
    <property type="match status" value="1"/>
</dbReference>
<evidence type="ECO:0000256" key="9">
    <source>
        <dbReference type="RuleBase" id="RU362109"/>
    </source>
</evidence>
<dbReference type="Proteomes" id="UP000663829">
    <property type="component" value="Unassembled WGS sequence"/>
</dbReference>
<dbReference type="EMBL" id="CAJOBC010000423">
    <property type="protein sequence ID" value="CAF3584149.1"/>
    <property type="molecule type" value="Genomic_DNA"/>
</dbReference>
<evidence type="ECO:0000256" key="2">
    <source>
        <dbReference type="ARBA" id="ARBA00022679"/>
    </source>
</evidence>
<feature type="active site" description="Glycyl thioester intermediate" evidence="8">
    <location>
        <position position="114"/>
    </location>
</feature>
<organism evidence="11 13">
    <name type="scientific">Didymodactylos carnosus</name>
    <dbReference type="NCBI Taxonomy" id="1234261"/>
    <lineage>
        <taxon>Eukaryota</taxon>
        <taxon>Metazoa</taxon>
        <taxon>Spiralia</taxon>
        <taxon>Gnathifera</taxon>
        <taxon>Rotifera</taxon>
        <taxon>Eurotatoria</taxon>
        <taxon>Bdelloidea</taxon>
        <taxon>Philodinida</taxon>
        <taxon>Philodinidae</taxon>
        <taxon>Didymodactylos</taxon>
    </lineage>
</organism>
<evidence type="ECO:0000256" key="7">
    <source>
        <dbReference type="ARBA" id="ARBA00044047"/>
    </source>
</evidence>
<comment type="similarity">
    <text evidence="9">Belongs to the ubiquitin-conjugating enzyme family.</text>
</comment>
<evidence type="ECO:0000313" key="12">
    <source>
        <dbReference type="EMBL" id="CAF3584149.1"/>
    </source>
</evidence>
<dbReference type="SUPFAM" id="SSF54495">
    <property type="entry name" value="UBC-like"/>
    <property type="match status" value="1"/>
</dbReference>
<comment type="catalytic activity">
    <reaction evidence="6">
        <text>[E1 NEDD8-activating enzyme]-S-[NEDD8 protein]-yl-L-cysteine + [E2 NEDD8-conjugating enzyme]-L-cysteine = [E1 NEDD8-activating enzyme]-L-cysteine + [E2 NEDD8-conjugating enzyme]-S-[NEDD8-protein]-yl-L-cysteine.</text>
        <dbReference type="EC" id="2.3.2.34"/>
    </reaction>
</comment>
<evidence type="ECO:0000259" key="10">
    <source>
        <dbReference type="PROSITE" id="PS50127"/>
    </source>
</evidence>
<dbReference type="GO" id="GO:0005524">
    <property type="term" value="F:ATP binding"/>
    <property type="evidence" value="ECO:0007669"/>
    <property type="project" value="UniProtKB-UniRule"/>
</dbReference>
<protein>
    <recommendedName>
        <fullName evidence="7">E2 NEDD8-conjugating enzyme</fullName>
        <ecNumber evidence="7">2.3.2.34</ecNumber>
    </recommendedName>
</protein>
<dbReference type="InterPro" id="IPR016135">
    <property type="entry name" value="UBQ-conjugating_enzyme/RWD"/>
</dbReference>
<name>A0A813SMZ7_9BILA</name>
<dbReference type="GO" id="GO:0045116">
    <property type="term" value="P:protein neddylation"/>
    <property type="evidence" value="ECO:0007669"/>
    <property type="project" value="UniProtKB-ARBA"/>
</dbReference>
<evidence type="ECO:0000256" key="1">
    <source>
        <dbReference type="ARBA" id="ARBA00005032"/>
    </source>
</evidence>
<evidence type="ECO:0000256" key="3">
    <source>
        <dbReference type="ARBA" id="ARBA00022741"/>
    </source>
</evidence>
<evidence type="ECO:0000256" key="6">
    <source>
        <dbReference type="ARBA" id="ARBA00043698"/>
    </source>
</evidence>
<dbReference type="Proteomes" id="UP000681722">
    <property type="component" value="Unassembled WGS sequence"/>
</dbReference>
<dbReference type="CDD" id="cd23794">
    <property type="entry name" value="UBCc_UBE2F_UBE2M"/>
    <property type="match status" value="1"/>
</dbReference>
<dbReference type="Gene3D" id="3.10.110.10">
    <property type="entry name" value="Ubiquitin Conjugating Enzyme"/>
    <property type="match status" value="1"/>
</dbReference>
<evidence type="ECO:0000313" key="11">
    <source>
        <dbReference type="EMBL" id="CAF0799268.1"/>
    </source>
</evidence>
<dbReference type="GO" id="GO:0061654">
    <property type="term" value="F:NEDD8 conjugating enzyme activity"/>
    <property type="evidence" value="ECO:0007669"/>
    <property type="project" value="UniProtKB-EC"/>
</dbReference>
<dbReference type="OrthoDB" id="10249039at2759"/>
<dbReference type="AlphaFoldDB" id="A0A813SMZ7"/>
<proteinExistence type="inferred from homology"/>
<dbReference type="SMART" id="SM00212">
    <property type="entry name" value="UBCc"/>
    <property type="match status" value="1"/>
</dbReference>
<dbReference type="PANTHER" id="PTHR24068">
    <property type="entry name" value="UBIQUITIN-CONJUGATING ENZYME E2"/>
    <property type="match status" value="1"/>
</dbReference>
<evidence type="ECO:0000256" key="5">
    <source>
        <dbReference type="ARBA" id="ARBA00022840"/>
    </source>
</evidence>